<dbReference type="AlphaFoldDB" id="A0A0V0YNC3"/>
<feature type="non-terminal residue" evidence="1">
    <location>
        <position position="1"/>
    </location>
</feature>
<proteinExistence type="predicted"/>
<organism evidence="1 2">
    <name type="scientific">Trichinella patagoniensis</name>
    <dbReference type="NCBI Taxonomy" id="990121"/>
    <lineage>
        <taxon>Eukaryota</taxon>
        <taxon>Metazoa</taxon>
        <taxon>Ecdysozoa</taxon>
        <taxon>Nematoda</taxon>
        <taxon>Enoplea</taxon>
        <taxon>Dorylaimia</taxon>
        <taxon>Trichinellida</taxon>
        <taxon>Trichinellidae</taxon>
        <taxon>Trichinella</taxon>
    </lineage>
</organism>
<accession>A0A0V0YNC3</accession>
<protein>
    <submittedName>
        <fullName evidence="1">Uncharacterized protein</fullName>
    </submittedName>
</protein>
<reference evidence="1 2" key="1">
    <citation type="submission" date="2015-01" db="EMBL/GenBank/DDBJ databases">
        <title>Evolution of Trichinella species and genotypes.</title>
        <authorList>
            <person name="Korhonen P.K."/>
            <person name="Edoardo P."/>
            <person name="Giuseppe L.R."/>
            <person name="Gasser R.B."/>
        </authorList>
    </citation>
    <scope>NUCLEOTIDE SEQUENCE [LARGE SCALE GENOMIC DNA]</scope>
    <source>
        <strain evidence="1">ISS2496</strain>
    </source>
</reference>
<evidence type="ECO:0000313" key="2">
    <source>
        <dbReference type="Proteomes" id="UP000054783"/>
    </source>
</evidence>
<dbReference type="EMBL" id="JYDQ01004288">
    <property type="protein sequence ID" value="KRY01794.1"/>
    <property type="molecule type" value="Genomic_DNA"/>
</dbReference>
<dbReference type="Proteomes" id="UP000054783">
    <property type="component" value="Unassembled WGS sequence"/>
</dbReference>
<name>A0A0V0YNC3_9BILA</name>
<feature type="non-terminal residue" evidence="1">
    <location>
        <position position="69"/>
    </location>
</feature>
<keyword evidence="2" id="KW-1185">Reference proteome</keyword>
<gene>
    <name evidence="1" type="ORF">T12_8651</name>
</gene>
<sequence>LVKRCFQLPVETSTDFIRAPRQCGGLGVPSLRLAGTQDALVSLSGSLEPGSQSASASCVRVLCEEVERC</sequence>
<comment type="caution">
    <text evidence="1">The sequence shown here is derived from an EMBL/GenBank/DDBJ whole genome shotgun (WGS) entry which is preliminary data.</text>
</comment>
<evidence type="ECO:0000313" key="1">
    <source>
        <dbReference type="EMBL" id="KRY01794.1"/>
    </source>
</evidence>